<dbReference type="Pfam" id="PF00682">
    <property type="entry name" value="HMGL-like"/>
    <property type="match status" value="1"/>
</dbReference>
<dbReference type="PANTHER" id="PTHR10277">
    <property type="entry name" value="HOMOCITRATE SYNTHASE-RELATED"/>
    <property type="match status" value="1"/>
</dbReference>
<dbReference type="InterPro" id="IPR000891">
    <property type="entry name" value="PYR_CT"/>
</dbReference>
<evidence type="ECO:0000313" key="3">
    <source>
        <dbReference type="EMBL" id="EEY71444.1"/>
    </source>
</evidence>
<dbReference type="PANTHER" id="PTHR10277:SF9">
    <property type="entry name" value="2-ISOPROPYLMALATE SYNTHASE 1, CHLOROPLASTIC-RELATED"/>
    <property type="match status" value="1"/>
</dbReference>
<reference evidence="3 4" key="1">
    <citation type="submission" date="2009-10" db="EMBL/GenBank/DDBJ databases">
        <authorList>
            <consortium name="Los Alamos National Laboratory (LANL)"/>
            <consortium name="National Microbial Pathogen Data Resource (NMPDR)"/>
            <person name="Saunders E.H."/>
            <person name="Munk A.C."/>
            <person name="Tapia R."/>
            <person name="Green L."/>
            <person name="Rogers Y."/>
            <person name="Detter J.C."/>
            <person name="Bruce D."/>
            <person name="Brettin T.S."/>
            <person name="Colwell R.R."/>
            <person name="Huq A."/>
            <person name="Grim C.J."/>
            <person name="Hasan N.A."/>
            <person name="Bartels D."/>
            <person name="Vonstein V."/>
        </authorList>
    </citation>
    <scope>NUCLEOTIDE SEQUENCE [LARGE SCALE GENOMIC DNA]</scope>
    <source>
        <strain evidence="3 4">CIP 101886</strain>
    </source>
</reference>
<dbReference type="NCBIfam" id="NF006049">
    <property type="entry name" value="PRK08195.1"/>
    <property type="match status" value="1"/>
</dbReference>
<accession>D0IC26</accession>
<gene>
    <name evidence="3" type="ORF">VHA_003305</name>
</gene>
<organism evidence="3 4">
    <name type="scientific">Grimontia hollisae CIP 101886</name>
    <dbReference type="NCBI Taxonomy" id="675812"/>
    <lineage>
        <taxon>Bacteria</taxon>
        <taxon>Pseudomonadati</taxon>
        <taxon>Pseudomonadota</taxon>
        <taxon>Gammaproteobacteria</taxon>
        <taxon>Vibrionales</taxon>
        <taxon>Vibrionaceae</taxon>
        <taxon>Grimontia</taxon>
    </lineage>
</organism>
<dbReference type="SUPFAM" id="SSF51569">
    <property type="entry name" value="Aldolase"/>
    <property type="match status" value="1"/>
</dbReference>
<sequence>MKNIPTILECTLRDGSYEIDFQFSKKQTSDICKALDTAGFELIEVGHGVGLGASEKNIGVALETDEVYMEAAANNVKNGKWGMFAIPGIAEKHHLDIASDYDMDFIRIGSTIEDFPKSSEFIDKAKSLSMMTCVNFMKSYTSKPEKLAIASSAAFEMGVDVVYVVDSAGGMLPNEVKNYVEAIKAENTNAIVGFHGHNNLGLGIGNALAALNAGASIIDTSLQGFGRSAGNTTTEQMLGCLARMGIEGKIDPIVVMDIGEELIKPLIEKRGLTSLDTVSGISLFHSSYMPTIHDMSVKYRVDPRLLIVSVCSEDIVNANAELVEKHAKLIAEENNKKGAWKPSYKNYFINEQASL</sequence>
<feature type="domain" description="Pyruvate carboxyltransferase" evidence="2">
    <location>
        <begin position="5"/>
        <end position="256"/>
    </location>
</feature>
<dbReference type="EMBL" id="ADAQ01000013">
    <property type="protein sequence ID" value="EEY71444.1"/>
    <property type="molecule type" value="Genomic_DNA"/>
</dbReference>
<dbReference type="OrthoDB" id="9803573at2"/>
<evidence type="ECO:0000256" key="1">
    <source>
        <dbReference type="ARBA" id="ARBA00023211"/>
    </source>
</evidence>
<dbReference type="GO" id="GO:0009098">
    <property type="term" value="P:L-leucine biosynthetic process"/>
    <property type="evidence" value="ECO:0007669"/>
    <property type="project" value="TreeGrafter"/>
</dbReference>
<dbReference type="InterPro" id="IPR013785">
    <property type="entry name" value="Aldolase_TIM"/>
</dbReference>
<dbReference type="eggNOG" id="COG0119">
    <property type="taxonomic scope" value="Bacteria"/>
</dbReference>
<proteinExistence type="predicted"/>
<dbReference type="Proteomes" id="UP000003604">
    <property type="component" value="Unassembled WGS sequence"/>
</dbReference>
<comment type="caution">
    <text evidence="3">The sequence shown here is derived from an EMBL/GenBank/DDBJ whole genome shotgun (WGS) entry which is preliminary data.</text>
</comment>
<dbReference type="PROSITE" id="PS50991">
    <property type="entry name" value="PYR_CT"/>
    <property type="match status" value="1"/>
</dbReference>
<dbReference type="GO" id="GO:0003852">
    <property type="term" value="F:2-isopropylmalate synthase activity"/>
    <property type="evidence" value="ECO:0007669"/>
    <property type="project" value="TreeGrafter"/>
</dbReference>
<dbReference type="AlphaFoldDB" id="D0IC26"/>
<keyword evidence="4" id="KW-1185">Reference proteome</keyword>
<dbReference type="RefSeq" id="WP_005506523.1">
    <property type="nucleotide sequence ID" value="NZ_ADAQ01000013.1"/>
</dbReference>
<name>D0IC26_GRIHO</name>
<keyword evidence="1" id="KW-0464">Manganese</keyword>
<dbReference type="Gene3D" id="3.20.20.70">
    <property type="entry name" value="Aldolase class I"/>
    <property type="match status" value="1"/>
</dbReference>
<dbReference type="GeneID" id="58895260"/>
<evidence type="ECO:0000259" key="2">
    <source>
        <dbReference type="PROSITE" id="PS50991"/>
    </source>
</evidence>
<evidence type="ECO:0000313" key="4">
    <source>
        <dbReference type="Proteomes" id="UP000003604"/>
    </source>
</evidence>
<dbReference type="InterPro" id="IPR050073">
    <property type="entry name" value="2-IPM_HCS-like"/>
</dbReference>
<protein>
    <submittedName>
        <fullName evidence="3">4-hydroxy-2-ketovalerate aldolase</fullName>
    </submittedName>
</protein>